<proteinExistence type="predicted"/>
<keyword evidence="3" id="KW-1185">Reference proteome</keyword>
<reference evidence="2 3" key="1">
    <citation type="journal article" date="2021" name="Elife">
        <title>Chloroplast acquisition without the gene transfer in kleptoplastic sea slugs, Plakobranchus ocellatus.</title>
        <authorList>
            <person name="Maeda T."/>
            <person name="Takahashi S."/>
            <person name="Yoshida T."/>
            <person name="Shimamura S."/>
            <person name="Takaki Y."/>
            <person name="Nagai Y."/>
            <person name="Toyoda A."/>
            <person name="Suzuki Y."/>
            <person name="Arimoto A."/>
            <person name="Ishii H."/>
            <person name="Satoh N."/>
            <person name="Nishiyama T."/>
            <person name="Hasebe M."/>
            <person name="Maruyama T."/>
            <person name="Minagawa J."/>
            <person name="Obokata J."/>
            <person name="Shigenobu S."/>
        </authorList>
    </citation>
    <scope>NUCLEOTIDE SEQUENCE [LARGE SCALE GENOMIC DNA]</scope>
</reference>
<organism evidence="2 3">
    <name type="scientific">Plakobranchus ocellatus</name>
    <dbReference type="NCBI Taxonomy" id="259542"/>
    <lineage>
        <taxon>Eukaryota</taxon>
        <taxon>Metazoa</taxon>
        <taxon>Spiralia</taxon>
        <taxon>Lophotrochozoa</taxon>
        <taxon>Mollusca</taxon>
        <taxon>Gastropoda</taxon>
        <taxon>Heterobranchia</taxon>
        <taxon>Euthyneura</taxon>
        <taxon>Panpulmonata</taxon>
        <taxon>Sacoglossa</taxon>
        <taxon>Placobranchoidea</taxon>
        <taxon>Plakobranchidae</taxon>
        <taxon>Plakobranchus</taxon>
    </lineage>
</organism>
<dbReference type="Proteomes" id="UP000735302">
    <property type="component" value="Unassembled WGS sequence"/>
</dbReference>
<name>A0AAV3ZLF0_9GAST</name>
<sequence>MKENLARPPITKDEVRATKKQMKMGKATGPDNIAVEQIEALEDVGIESLTFLLNEVYDTGVMPADMKKSIFIVLAKKADTT</sequence>
<accession>A0AAV3ZLF0</accession>
<evidence type="ECO:0000313" key="2">
    <source>
        <dbReference type="EMBL" id="GFN95412.1"/>
    </source>
</evidence>
<gene>
    <name evidence="2" type="ORF">PoB_002191800</name>
</gene>
<evidence type="ECO:0000256" key="1">
    <source>
        <dbReference type="SAM" id="MobiDB-lite"/>
    </source>
</evidence>
<protein>
    <submittedName>
        <fullName evidence="2">Uncharacterized protein</fullName>
    </submittedName>
</protein>
<dbReference type="AlphaFoldDB" id="A0AAV3ZLF0"/>
<comment type="caution">
    <text evidence="2">The sequence shown here is derived from an EMBL/GenBank/DDBJ whole genome shotgun (WGS) entry which is preliminary data.</text>
</comment>
<feature type="compositionally biased region" description="Basic and acidic residues" evidence="1">
    <location>
        <begin position="1"/>
        <end position="17"/>
    </location>
</feature>
<dbReference type="EMBL" id="BLXT01002510">
    <property type="protein sequence ID" value="GFN95412.1"/>
    <property type="molecule type" value="Genomic_DNA"/>
</dbReference>
<evidence type="ECO:0000313" key="3">
    <source>
        <dbReference type="Proteomes" id="UP000735302"/>
    </source>
</evidence>
<feature type="region of interest" description="Disordered" evidence="1">
    <location>
        <begin position="1"/>
        <end position="28"/>
    </location>
</feature>